<comment type="caution">
    <text evidence="3">The sequence shown here is derived from an EMBL/GenBank/DDBJ whole genome shotgun (WGS) entry which is preliminary data.</text>
</comment>
<feature type="domain" description="Oxidoreductase-like" evidence="2">
    <location>
        <begin position="58"/>
        <end position="97"/>
    </location>
</feature>
<dbReference type="Proteomes" id="UP000602004">
    <property type="component" value="Unassembled WGS sequence"/>
</dbReference>
<protein>
    <recommendedName>
        <fullName evidence="2">Oxidoreductase-like domain-containing protein</fullName>
    </recommendedName>
</protein>
<feature type="compositionally biased region" description="Basic residues" evidence="1">
    <location>
        <begin position="118"/>
        <end position="131"/>
    </location>
</feature>
<keyword evidence="4" id="KW-1185">Reference proteome</keyword>
<gene>
    <name evidence="3" type="ORF">GCM10011400_49820</name>
</gene>
<feature type="region of interest" description="Disordered" evidence="1">
    <location>
        <begin position="100"/>
        <end position="131"/>
    </location>
</feature>
<dbReference type="InterPro" id="IPR019180">
    <property type="entry name" value="Oxidoreductase-like_N"/>
</dbReference>
<evidence type="ECO:0000259" key="2">
    <source>
        <dbReference type="Pfam" id="PF09791"/>
    </source>
</evidence>
<evidence type="ECO:0000313" key="3">
    <source>
        <dbReference type="EMBL" id="GGC56061.1"/>
    </source>
</evidence>
<sequence>MERRGRAECESKARFISRVDVEPPPRASRKINLYWTLPAHWKKRFAVPRAIPSDDPQPVPPVQPDLDDCCHSGCNPCVFDLYDEALERYQSALAEWQARQAALKAQEAQEAQEARTAQKAHARQSKPRRRR</sequence>
<evidence type="ECO:0000313" key="4">
    <source>
        <dbReference type="Proteomes" id="UP000602004"/>
    </source>
</evidence>
<dbReference type="Pfam" id="PF09791">
    <property type="entry name" value="Oxidored-like"/>
    <property type="match status" value="1"/>
</dbReference>
<accession>A0ABQ1NB82</accession>
<feature type="compositionally biased region" description="Low complexity" evidence="1">
    <location>
        <begin position="100"/>
        <end position="117"/>
    </location>
</feature>
<dbReference type="EMBL" id="BMHL01000009">
    <property type="protein sequence ID" value="GGC56061.1"/>
    <property type="molecule type" value="Genomic_DNA"/>
</dbReference>
<organism evidence="3 4">
    <name type="scientific">Paraburkholderia caffeinilytica</name>
    <dbReference type="NCBI Taxonomy" id="1761016"/>
    <lineage>
        <taxon>Bacteria</taxon>
        <taxon>Pseudomonadati</taxon>
        <taxon>Pseudomonadota</taxon>
        <taxon>Betaproteobacteria</taxon>
        <taxon>Burkholderiales</taxon>
        <taxon>Burkholderiaceae</taxon>
        <taxon>Paraburkholderia</taxon>
    </lineage>
</organism>
<proteinExistence type="predicted"/>
<evidence type="ECO:0000256" key="1">
    <source>
        <dbReference type="SAM" id="MobiDB-lite"/>
    </source>
</evidence>
<reference evidence="4" key="1">
    <citation type="journal article" date="2019" name="Int. J. Syst. Evol. Microbiol.">
        <title>The Global Catalogue of Microorganisms (GCM) 10K type strain sequencing project: providing services to taxonomists for standard genome sequencing and annotation.</title>
        <authorList>
            <consortium name="The Broad Institute Genomics Platform"/>
            <consortium name="The Broad Institute Genome Sequencing Center for Infectious Disease"/>
            <person name="Wu L."/>
            <person name="Ma J."/>
        </authorList>
    </citation>
    <scope>NUCLEOTIDE SEQUENCE [LARGE SCALE GENOMIC DNA]</scope>
    <source>
        <strain evidence="4">CGMCC 1.15103</strain>
    </source>
</reference>
<name>A0ABQ1NB82_9BURK</name>